<dbReference type="WBParaSite" id="PS1159_v2.g12233.t1">
    <property type="protein sequence ID" value="PS1159_v2.g12233.t1"/>
    <property type="gene ID" value="PS1159_v2.g12233"/>
</dbReference>
<reference evidence="2" key="1">
    <citation type="submission" date="2022-11" db="UniProtKB">
        <authorList>
            <consortium name="WormBaseParasite"/>
        </authorList>
    </citation>
    <scope>IDENTIFICATION</scope>
</reference>
<name>A0AC35EZG8_9BILA</name>
<evidence type="ECO:0000313" key="2">
    <source>
        <dbReference type="WBParaSite" id="PS1159_v2.g12233.t1"/>
    </source>
</evidence>
<proteinExistence type="predicted"/>
<accession>A0AC35EZG8</accession>
<evidence type="ECO:0000313" key="1">
    <source>
        <dbReference type="Proteomes" id="UP000887580"/>
    </source>
</evidence>
<organism evidence="1 2">
    <name type="scientific">Panagrolaimus sp. PS1159</name>
    <dbReference type="NCBI Taxonomy" id="55785"/>
    <lineage>
        <taxon>Eukaryota</taxon>
        <taxon>Metazoa</taxon>
        <taxon>Ecdysozoa</taxon>
        <taxon>Nematoda</taxon>
        <taxon>Chromadorea</taxon>
        <taxon>Rhabditida</taxon>
        <taxon>Tylenchina</taxon>
        <taxon>Panagrolaimomorpha</taxon>
        <taxon>Panagrolaimoidea</taxon>
        <taxon>Panagrolaimidae</taxon>
        <taxon>Panagrolaimus</taxon>
    </lineage>
</organism>
<sequence>MNFSFYLTTFIVVIFCFNASAMIYGNSAYYHHPRNHDYHNDQPNPNYNPDYTPNNFFEQQKRYHYDDVYDHPLPTKERVEDQWQQPRPHPQSGFIAPGTRPW</sequence>
<protein>
    <submittedName>
        <fullName evidence="2">Uncharacterized protein</fullName>
    </submittedName>
</protein>
<dbReference type="Proteomes" id="UP000887580">
    <property type="component" value="Unplaced"/>
</dbReference>